<evidence type="ECO:0000256" key="1">
    <source>
        <dbReference type="ARBA" id="ARBA00004685"/>
    </source>
</evidence>
<dbReference type="PANTHER" id="PTHR33365">
    <property type="entry name" value="YALI0B05434P"/>
    <property type="match status" value="1"/>
</dbReference>
<dbReference type="EMBL" id="MSFK01000065">
    <property type="protein sequence ID" value="PWY64970.1"/>
    <property type="molecule type" value="Genomic_DNA"/>
</dbReference>
<accession>A0A317UYA4</accession>
<dbReference type="GO" id="GO:0043386">
    <property type="term" value="P:mycotoxin biosynthetic process"/>
    <property type="evidence" value="ECO:0007669"/>
    <property type="project" value="InterPro"/>
</dbReference>
<feature type="non-terminal residue" evidence="4">
    <location>
        <position position="1"/>
    </location>
</feature>
<comment type="pathway">
    <text evidence="1">Mycotoxin biosynthesis.</text>
</comment>
<dbReference type="OrthoDB" id="3687641at2759"/>
<dbReference type="GeneID" id="37109560"/>
<reference evidence="4 5" key="1">
    <citation type="submission" date="2016-12" db="EMBL/GenBank/DDBJ databases">
        <title>The genomes of Aspergillus section Nigri reveals drivers in fungal speciation.</title>
        <authorList>
            <consortium name="DOE Joint Genome Institute"/>
            <person name="Vesth T.C."/>
            <person name="Nybo J."/>
            <person name="Theobald S."/>
            <person name="Brandl J."/>
            <person name="Frisvad J.C."/>
            <person name="Nielsen K.F."/>
            <person name="Lyhne E.K."/>
            <person name="Kogle M.E."/>
            <person name="Kuo A."/>
            <person name="Riley R."/>
            <person name="Clum A."/>
            <person name="Nolan M."/>
            <person name="Lipzen A."/>
            <person name="Salamov A."/>
            <person name="Henrissat B."/>
            <person name="Wiebenga A."/>
            <person name="De Vries R.P."/>
            <person name="Grigoriev I.V."/>
            <person name="Mortensen U.H."/>
            <person name="Andersen M.R."/>
            <person name="Baker S.E."/>
        </authorList>
    </citation>
    <scope>NUCLEOTIDE SEQUENCE [LARGE SCALE GENOMIC DNA]</scope>
    <source>
        <strain evidence="4 5">CBS 115572</strain>
    </source>
</reference>
<organism evidence="4 5">
    <name type="scientific">Aspergillus sclerotioniger CBS 115572</name>
    <dbReference type="NCBI Taxonomy" id="1450535"/>
    <lineage>
        <taxon>Eukaryota</taxon>
        <taxon>Fungi</taxon>
        <taxon>Dikarya</taxon>
        <taxon>Ascomycota</taxon>
        <taxon>Pezizomycotina</taxon>
        <taxon>Eurotiomycetes</taxon>
        <taxon>Eurotiomycetidae</taxon>
        <taxon>Eurotiales</taxon>
        <taxon>Aspergillaceae</taxon>
        <taxon>Aspergillus</taxon>
        <taxon>Aspergillus subgen. Circumdati</taxon>
    </lineage>
</organism>
<name>A0A317UYA4_9EURO</name>
<keyword evidence="2" id="KW-0560">Oxidoreductase</keyword>
<dbReference type="STRING" id="1450535.A0A317UYA4"/>
<protein>
    <submittedName>
        <fullName evidence="4">Uncharacterized protein</fullName>
    </submittedName>
</protein>
<evidence type="ECO:0000256" key="2">
    <source>
        <dbReference type="ARBA" id="ARBA00023002"/>
    </source>
</evidence>
<comment type="caution">
    <text evidence="4">The sequence shown here is derived from an EMBL/GenBank/DDBJ whole genome shotgun (WGS) entry which is preliminary data.</text>
</comment>
<dbReference type="InterPro" id="IPR021765">
    <property type="entry name" value="UstYa-like"/>
</dbReference>
<evidence type="ECO:0000313" key="5">
    <source>
        <dbReference type="Proteomes" id="UP000246702"/>
    </source>
</evidence>
<evidence type="ECO:0000313" key="4">
    <source>
        <dbReference type="EMBL" id="PWY64970.1"/>
    </source>
</evidence>
<dbReference type="AlphaFoldDB" id="A0A317UYA4"/>
<dbReference type="Pfam" id="PF11807">
    <property type="entry name" value="UstYa"/>
    <property type="match status" value="1"/>
</dbReference>
<dbReference type="RefSeq" id="XP_025461345.1">
    <property type="nucleotide sequence ID" value="XM_025607417.1"/>
</dbReference>
<dbReference type="GO" id="GO:0016491">
    <property type="term" value="F:oxidoreductase activity"/>
    <property type="evidence" value="ECO:0007669"/>
    <property type="project" value="UniProtKB-KW"/>
</dbReference>
<evidence type="ECO:0000256" key="3">
    <source>
        <dbReference type="ARBA" id="ARBA00035112"/>
    </source>
</evidence>
<feature type="non-terminal residue" evidence="4">
    <location>
        <position position="148"/>
    </location>
</feature>
<sequence>VSTQPYVFEYDGSFQDEQSPDTDENWTRLFPQRKGFFQHPTLAKQRSAFAVFHQLHCLNSIRQGYWALYDIAATDRNFPGDENLPEMSSPHHVRHCLELLRLALMCQPDLTVELKNETLGGVTGFGTEHQCKSWADLSGFMAEWESYG</sequence>
<dbReference type="Proteomes" id="UP000246702">
    <property type="component" value="Unassembled WGS sequence"/>
</dbReference>
<dbReference type="PANTHER" id="PTHR33365:SF11">
    <property type="entry name" value="TAT PATHWAY SIGNAL SEQUENCE"/>
    <property type="match status" value="1"/>
</dbReference>
<gene>
    <name evidence="4" type="ORF">BO94DRAFT_422707</name>
</gene>
<keyword evidence="5" id="KW-1185">Reference proteome</keyword>
<comment type="similarity">
    <text evidence="3">Belongs to the ustYa family.</text>
</comment>
<proteinExistence type="inferred from homology"/>